<accession>A0A316WRB2</accession>
<comment type="caution">
    <text evidence="2">The sequence shown here is derived from an EMBL/GenBank/DDBJ whole genome shotgun (WGS) entry which is preliminary data.</text>
</comment>
<dbReference type="EMBL" id="PPEG02000002">
    <property type="protein sequence ID" value="PWN63952.1"/>
    <property type="molecule type" value="Genomic_DNA"/>
</dbReference>
<name>A0A316WRB2_9FLAO</name>
<feature type="compositionally biased region" description="Basic residues" evidence="1">
    <location>
        <begin position="1"/>
        <end position="12"/>
    </location>
</feature>
<protein>
    <submittedName>
        <fullName evidence="2">Uncharacterized protein</fullName>
    </submittedName>
</protein>
<dbReference type="AlphaFoldDB" id="A0A316WRB2"/>
<feature type="region of interest" description="Disordered" evidence="1">
    <location>
        <begin position="1"/>
        <end position="43"/>
    </location>
</feature>
<reference evidence="2 3" key="1">
    <citation type="submission" date="2018-04" db="EMBL/GenBank/DDBJ databases">
        <title>Chryseobacterium oncorhynchi 701B-08T from rainbow trout, and Chryseobacterium viscerum 687B-08T from diseased fish.</title>
        <authorList>
            <person name="Jeong J.-J."/>
            <person name="Lee Y.J."/>
            <person name="Pathiraja D."/>
            <person name="Park B."/>
            <person name="Choi I.-G."/>
            <person name="Kim K.D."/>
        </authorList>
    </citation>
    <scope>NUCLEOTIDE SEQUENCE [LARGE SCALE GENOMIC DNA]</scope>
    <source>
        <strain evidence="2 3">687B-08</strain>
    </source>
</reference>
<organism evidence="2 3">
    <name type="scientific">Chryseobacterium viscerum</name>
    <dbReference type="NCBI Taxonomy" id="1037377"/>
    <lineage>
        <taxon>Bacteria</taxon>
        <taxon>Pseudomonadati</taxon>
        <taxon>Bacteroidota</taxon>
        <taxon>Flavobacteriia</taxon>
        <taxon>Flavobacteriales</taxon>
        <taxon>Weeksellaceae</taxon>
        <taxon>Chryseobacterium group</taxon>
        <taxon>Chryseobacterium</taxon>
    </lineage>
</organism>
<dbReference type="Proteomes" id="UP000236413">
    <property type="component" value="Unassembled WGS sequence"/>
</dbReference>
<evidence type="ECO:0000313" key="3">
    <source>
        <dbReference type="Proteomes" id="UP000236413"/>
    </source>
</evidence>
<gene>
    <name evidence="2" type="ORF">C1634_004975</name>
</gene>
<sequence length="502" mass="58129">MIRNRPVKKKRSTATVSNTVSALHRHEPGPQPQPRPEPRPRNESKVLIQPGYATGDMFGIAAALIDDDELNVVISKGDGTVTDHTDKADSIKRFYRDSGIGEDRIHVVEVKQLRGDKAGKRKLENKAREFQPRGYIKGVNYGTDYIARKYSPALRDKLKEKWKVNSNNDEDEAIKKWLEQKGIPTSGTNLLILWSRFSGKGGDIHIEHDTSYTGIRQIIYRVAEMYDAIIITGDKGYVKEKESKFDDIVNEVESIIHPSKVFNITEFWNEESESLFAWGGNTRFGQFKLYDYFERHFTHVKHLGFRSGNLEVMAMLGYKVRYMEEEGSESGSRMFAWRDVGGGKTQKRGDATGYERLLLSEPPTRSGKFLQEKIKEINQRIEGELDEEINKIIMSSEAKTETQIKYLKEQLKPNIEARFRREKRDYIGAHFAPRKKDGTLPTPIPKEEKNRFYEGFNDKDMELILTFLRPERWIEKEITYNPIIPPKMKVYERLLESSEKTY</sequence>
<evidence type="ECO:0000313" key="2">
    <source>
        <dbReference type="EMBL" id="PWN63952.1"/>
    </source>
</evidence>
<dbReference type="RefSeq" id="WP_103232192.1">
    <property type="nucleotide sequence ID" value="NZ_PPEG02000002.1"/>
</dbReference>
<evidence type="ECO:0000256" key="1">
    <source>
        <dbReference type="SAM" id="MobiDB-lite"/>
    </source>
</evidence>
<proteinExistence type="predicted"/>